<gene>
    <name evidence="2" type="ORF">BC936DRAFT_143855</name>
</gene>
<evidence type="ECO:0000256" key="1">
    <source>
        <dbReference type="SAM" id="MobiDB-lite"/>
    </source>
</evidence>
<protein>
    <submittedName>
        <fullName evidence="2">Uncharacterized protein</fullName>
    </submittedName>
</protein>
<evidence type="ECO:0000313" key="2">
    <source>
        <dbReference type="EMBL" id="RUO95518.1"/>
    </source>
</evidence>
<organism evidence="2 3">
    <name type="scientific">Jimgerdemannia flammicorona</name>
    <dbReference type="NCBI Taxonomy" id="994334"/>
    <lineage>
        <taxon>Eukaryota</taxon>
        <taxon>Fungi</taxon>
        <taxon>Fungi incertae sedis</taxon>
        <taxon>Mucoromycota</taxon>
        <taxon>Mucoromycotina</taxon>
        <taxon>Endogonomycetes</taxon>
        <taxon>Endogonales</taxon>
        <taxon>Endogonaceae</taxon>
        <taxon>Jimgerdemannia</taxon>
    </lineage>
</organism>
<dbReference type="Proteomes" id="UP000268093">
    <property type="component" value="Unassembled WGS sequence"/>
</dbReference>
<reference evidence="2 3" key="1">
    <citation type="journal article" date="2018" name="New Phytol.">
        <title>Phylogenomics of Endogonaceae and evolution of mycorrhizas within Mucoromycota.</title>
        <authorList>
            <person name="Chang Y."/>
            <person name="Desiro A."/>
            <person name="Na H."/>
            <person name="Sandor L."/>
            <person name="Lipzen A."/>
            <person name="Clum A."/>
            <person name="Barry K."/>
            <person name="Grigoriev I.V."/>
            <person name="Martin F.M."/>
            <person name="Stajich J.E."/>
            <person name="Smith M.E."/>
            <person name="Bonito G."/>
            <person name="Spatafora J.W."/>
        </authorList>
    </citation>
    <scope>NUCLEOTIDE SEQUENCE [LARGE SCALE GENOMIC DNA]</scope>
    <source>
        <strain evidence="2 3">GMNB39</strain>
    </source>
</reference>
<sequence>KKKKKKKKNSAAGSSIADGPSLVENTCILRYTSLHRLNPLFLPLPFIHLFLTSGFHQTINSHPHEGASTFFPFVLTCMHSISHHLPSQTLISLLSIPHHGRTRFWLLGSVNGKGFQNSVQVHFAVLWAWTLGKFIPYHHHSRPTLASSRLSGNSPSGKHSSSPRTSAPRSATAASTRSCT</sequence>
<dbReference type="AlphaFoldDB" id="A0A432ZYI9"/>
<accession>A0A432ZYI9</accession>
<keyword evidence="3" id="KW-1185">Reference proteome</keyword>
<dbReference type="EMBL" id="RBNI01028958">
    <property type="protein sequence ID" value="RUO95518.1"/>
    <property type="molecule type" value="Genomic_DNA"/>
</dbReference>
<comment type="caution">
    <text evidence="2">The sequence shown here is derived from an EMBL/GenBank/DDBJ whole genome shotgun (WGS) entry which is preliminary data.</text>
</comment>
<evidence type="ECO:0000313" key="3">
    <source>
        <dbReference type="Proteomes" id="UP000268093"/>
    </source>
</evidence>
<proteinExistence type="predicted"/>
<name>A0A432ZYI9_9FUNG</name>
<feature type="non-terminal residue" evidence="2">
    <location>
        <position position="1"/>
    </location>
</feature>
<feature type="region of interest" description="Disordered" evidence="1">
    <location>
        <begin position="146"/>
        <end position="180"/>
    </location>
</feature>
<feature type="compositionally biased region" description="Low complexity" evidence="1">
    <location>
        <begin position="151"/>
        <end position="180"/>
    </location>
</feature>